<sequence length="322" mass="35568">MSKLLEELTELLSIIYQQFWLTGKFPDDWKLAIVMLIHRKGQKEDLGNHRLVSLTSEPAKVMECIILSVITGGPNTGWTGIKHSQHGFRRGRFCLTNLISSMTSIFIDALDEGIKSTISKFADDKSGGCVDLLEGRKALRRTWIGWRSGLNPTIWNSTRPSAGSCTLTTTIPCSSTGWAQNGRTGPGRKGTWGFGLTAAEHELAMCPGGQAGQWHPGLYQDQCGQQDQRNNSFPTLGTGEVTPHALCPVLSPSVQEVLECIQRRAMRLVKGKVHKSSEDRLRELELFSLERRRLRVDPVTLYHSLQEAVASGGQALLSGNQQ</sequence>
<dbReference type="EMBL" id="WHWB01033109">
    <property type="protein sequence ID" value="KAJ7421860.1"/>
    <property type="molecule type" value="Genomic_DNA"/>
</dbReference>
<protein>
    <submittedName>
        <fullName evidence="1">Uncharacterized protein</fullName>
    </submittedName>
</protein>
<accession>A0ABQ9DM72</accession>
<name>A0ABQ9DM72_9PASS</name>
<evidence type="ECO:0000313" key="1">
    <source>
        <dbReference type="EMBL" id="KAJ7421860.1"/>
    </source>
</evidence>
<gene>
    <name evidence="1" type="ORF">WISP_40689</name>
</gene>
<organism evidence="1 2">
    <name type="scientific">Willisornis vidua</name>
    <name type="common">Xingu scale-backed antbird</name>
    <dbReference type="NCBI Taxonomy" id="1566151"/>
    <lineage>
        <taxon>Eukaryota</taxon>
        <taxon>Metazoa</taxon>
        <taxon>Chordata</taxon>
        <taxon>Craniata</taxon>
        <taxon>Vertebrata</taxon>
        <taxon>Euteleostomi</taxon>
        <taxon>Archelosauria</taxon>
        <taxon>Archosauria</taxon>
        <taxon>Dinosauria</taxon>
        <taxon>Saurischia</taxon>
        <taxon>Theropoda</taxon>
        <taxon>Coelurosauria</taxon>
        <taxon>Aves</taxon>
        <taxon>Neognathae</taxon>
        <taxon>Neoaves</taxon>
        <taxon>Telluraves</taxon>
        <taxon>Australaves</taxon>
        <taxon>Passeriformes</taxon>
        <taxon>Thamnophilidae</taxon>
        <taxon>Willisornis</taxon>
    </lineage>
</organism>
<dbReference type="Proteomes" id="UP001145742">
    <property type="component" value="Unassembled WGS sequence"/>
</dbReference>
<comment type="caution">
    <text evidence="1">The sequence shown here is derived from an EMBL/GenBank/DDBJ whole genome shotgun (WGS) entry which is preliminary data.</text>
</comment>
<evidence type="ECO:0000313" key="2">
    <source>
        <dbReference type="Proteomes" id="UP001145742"/>
    </source>
</evidence>
<reference evidence="1" key="1">
    <citation type="submission" date="2019-10" db="EMBL/GenBank/DDBJ databases">
        <authorList>
            <person name="Soares A.E.R."/>
            <person name="Aleixo A."/>
            <person name="Schneider P."/>
            <person name="Miyaki C.Y."/>
            <person name="Schneider M.P."/>
            <person name="Mello C."/>
            <person name="Vasconcelos A.T.R."/>
        </authorList>
    </citation>
    <scope>NUCLEOTIDE SEQUENCE</scope>
    <source>
        <tissue evidence="1">Muscle</tissue>
    </source>
</reference>
<keyword evidence="2" id="KW-1185">Reference proteome</keyword>
<dbReference type="PANTHER" id="PTHR19446">
    <property type="entry name" value="REVERSE TRANSCRIPTASES"/>
    <property type="match status" value="1"/>
</dbReference>
<proteinExistence type="predicted"/>